<protein>
    <submittedName>
        <fullName evidence="2">Uncharacterized protein</fullName>
    </submittedName>
</protein>
<keyword evidence="3" id="KW-1185">Reference proteome</keyword>
<dbReference type="RefSeq" id="WP_179718935.1">
    <property type="nucleotide sequence ID" value="NZ_JACBZT010000001.1"/>
</dbReference>
<feature type="transmembrane region" description="Helical" evidence="1">
    <location>
        <begin position="36"/>
        <end position="55"/>
    </location>
</feature>
<dbReference type="EMBL" id="JACBZT010000001">
    <property type="protein sequence ID" value="NYJ07233.1"/>
    <property type="molecule type" value="Genomic_DNA"/>
</dbReference>
<organism evidence="2 3">
    <name type="scientific">Petropleomorpha daqingensis</name>
    <dbReference type="NCBI Taxonomy" id="2026353"/>
    <lineage>
        <taxon>Bacteria</taxon>
        <taxon>Bacillati</taxon>
        <taxon>Actinomycetota</taxon>
        <taxon>Actinomycetes</taxon>
        <taxon>Geodermatophilales</taxon>
        <taxon>Geodermatophilaceae</taxon>
        <taxon>Petropleomorpha</taxon>
    </lineage>
</organism>
<proteinExistence type="predicted"/>
<accession>A0A853CML6</accession>
<sequence length="57" mass="5466">MSGLSVAALVLTAVLVLVGLVLLGRSLRREDATGDLAGLMALIAAGGPASVYGAASG</sequence>
<evidence type="ECO:0000313" key="2">
    <source>
        <dbReference type="EMBL" id="NYJ07233.1"/>
    </source>
</evidence>
<name>A0A853CML6_9ACTN</name>
<keyword evidence="1" id="KW-0472">Membrane</keyword>
<dbReference type="Proteomes" id="UP000541969">
    <property type="component" value="Unassembled WGS sequence"/>
</dbReference>
<keyword evidence="1" id="KW-1133">Transmembrane helix</keyword>
<evidence type="ECO:0000256" key="1">
    <source>
        <dbReference type="SAM" id="Phobius"/>
    </source>
</evidence>
<feature type="transmembrane region" description="Helical" evidence="1">
    <location>
        <begin position="6"/>
        <end position="24"/>
    </location>
</feature>
<comment type="caution">
    <text evidence="2">The sequence shown here is derived from an EMBL/GenBank/DDBJ whole genome shotgun (WGS) entry which is preliminary data.</text>
</comment>
<dbReference type="AlphaFoldDB" id="A0A853CML6"/>
<evidence type="ECO:0000313" key="3">
    <source>
        <dbReference type="Proteomes" id="UP000541969"/>
    </source>
</evidence>
<gene>
    <name evidence="2" type="ORF">GGQ55_003511</name>
</gene>
<keyword evidence="1" id="KW-0812">Transmembrane</keyword>
<reference evidence="2 3" key="1">
    <citation type="submission" date="2020-07" db="EMBL/GenBank/DDBJ databases">
        <title>Sequencing the genomes of 1000 actinobacteria strains.</title>
        <authorList>
            <person name="Klenk H.-P."/>
        </authorList>
    </citation>
    <scope>NUCLEOTIDE SEQUENCE [LARGE SCALE GENOMIC DNA]</scope>
    <source>
        <strain evidence="2 3">DSM 104001</strain>
    </source>
</reference>